<evidence type="ECO:0000313" key="2">
    <source>
        <dbReference type="Proteomes" id="UP001152795"/>
    </source>
</evidence>
<keyword evidence="2" id="KW-1185">Reference proteome</keyword>
<dbReference type="AlphaFoldDB" id="A0A6S7LFL3"/>
<evidence type="ECO:0000313" key="1">
    <source>
        <dbReference type="EMBL" id="CAB4031339.1"/>
    </source>
</evidence>
<organism evidence="1 2">
    <name type="scientific">Paramuricea clavata</name>
    <name type="common">Red gorgonian</name>
    <name type="synonym">Violescent sea-whip</name>
    <dbReference type="NCBI Taxonomy" id="317549"/>
    <lineage>
        <taxon>Eukaryota</taxon>
        <taxon>Metazoa</taxon>
        <taxon>Cnidaria</taxon>
        <taxon>Anthozoa</taxon>
        <taxon>Octocorallia</taxon>
        <taxon>Malacalcyonacea</taxon>
        <taxon>Plexauridae</taxon>
        <taxon>Paramuricea</taxon>
    </lineage>
</organism>
<dbReference type="Proteomes" id="UP001152795">
    <property type="component" value="Unassembled WGS sequence"/>
</dbReference>
<dbReference type="EMBL" id="CACRXK020017545">
    <property type="protein sequence ID" value="CAB4031339.1"/>
    <property type="molecule type" value="Genomic_DNA"/>
</dbReference>
<comment type="caution">
    <text evidence="1">The sequence shown here is derived from an EMBL/GenBank/DDBJ whole genome shotgun (WGS) entry which is preliminary data.</text>
</comment>
<protein>
    <submittedName>
        <fullName evidence="1">Uncharacterized protein</fullName>
    </submittedName>
</protein>
<feature type="non-terminal residue" evidence="1">
    <location>
        <position position="127"/>
    </location>
</feature>
<reference evidence="1" key="1">
    <citation type="submission" date="2020-04" db="EMBL/GenBank/DDBJ databases">
        <authorList>
            <person name="Alioto T."/>
            <person name="Alioto T."/>
            <person name="Gomez Garrido J."/>
        </authorList>
    </citation>
    <scope>NUCLEOTIDE SEQUENCE</scope>
    <source>
        <strain evidence="1">A484AB</strain>
    </source>
</reference>
<dbReference type="OrthoDB" id="5979845at2759"/>
<accession>A0A6S7LFL3</accession>
<name>A0A6S7LFL3_PARCT</name>
<sequence>MKSKQQIIREKEGLKPNKNSVALRQQIRRPNKKCSTISSTQTTTDHHIQTLRTNFDSSSLDVFLLHLKTLPPSEQEHILGNLQGKELGKILKSLGQPAFLGKKKEKQIQTLLEAVKGGMVCVKFPDE</sequence>
<gene>
    <name evidence="1" type="ORF">PACLA_8A033379</name>
</gene>
<proteinExistence type="predicted"/>